<keyword evidence="3" id="KW-0255">Endonuclease</keyword>
<protein>
    <submittedName>
        <fullName evidence="3">Phage_rel_nuc, putative phage-type endonuclease</fullName>
    </submittedName>
</protein>
<dbReference type="EMBL" id="LR796847">
    <property type="protein sequence ID" value="CAB4169340.1"/>
    <property type="molecule type" value="Genomic_DNA"/>
</dbReference>
<dbReference type="EMBL" id="LR797018">
    <property type="protein sequence ID" value="CAB4181292.1"/>
    <property type="molecule type" value="Genomic_DNA"/>
</dbReference>
<dbReference type="EMBL" id="LR798369">
    <property type="protein sequence ID" value="CAB5227302.1"/>
    <property type="molecule type" value="Genomic_DNA"/>
</dbReference>
<dbReference type="Pfam" id="PF09588">
    <property type="entry name" value="YqaJ"/>
    <property type="match status" value="1"/>
</dbReference>
<dbReference type="NCBIfam" id="TIGR03033">
    <property type="entry name" value="phage_rel_nuc"/>
    <property type="match status" value="1"/>
</dbReference>
<dbReference type="PANTHER" id="PTHR46609">
    <property type="entry name" value="EXONUCLEASE, PHAGE-TYPE/RECB, C-TERMINAL DOMAIN-CONTAINING PROTEIN"/>
    <property type="match status" value="1"/>
</dbReference>
<dbReference type="Gene3D" id="3.90.320.10">
    <property type="match status" value="1"/>
</dbReference>
<organism evidence="3">
    <name type="scientific">uncultured Caudovirales phage</name>
    <dbReference type="NCBI Taxonomy" id="2100421"/>
    <lineage>
        <taxon>Viruses</taxon>
        <taxon>Duplodnaviria</taxon>
        <taxon>Heunggongvirae</taxon>
        <taxon>Uroviricota</taxon>
        <taxon>Caudoviricetes</taxon>
        <taxon>Peduoviridae</taxon>
        <taxon>Maltschvirus</taxon>
        <taxon>Maltschvirus maltsch</taxon>
    </lineage>
</organism>
<name>A0A6J5PBU4_9CAUD</name>
<dbReference type="InterPro" id="IPR011604">
    <property type="entry name" value="PDDEXK-like_dom_sf"/>
</dbReference>
<evidence type="ECO:0000313" key="8">
    <source>
        <dbReference type="EMBL" id="CAB4222233.1"/>
    </source>
</evidence>
<dbReference type="SUPFAM" id="SSF52980">
    <property type="entry name" value="Restriction endonuclease-like"/>
    <property type="match status" value="1"/>
</dbReference>
<dbReference type="InterPro" id="IPR017482">
    <property type="entry name" value="Lambda-type_endonuclease"/>
</dbReference>
<dbReference type="InterPro" id="IPR019080">
    <property type="entry name" value="YqaJ_viral_recombinase"/>
</dbReference>
<evidence type="ECO:0000313" key="9">
    <source>
        <dbReference type="EMBL" id="CAB5227302.1"/>
    </source>
</evidence>
<evidence type="ECO:0000259" key="1">
    <source>
        <dbReference type="Pfam" id="PF09588"/>
    </source>
</evidence>
<dbReference type="PANTHER" id="PTHR46609:SF8">
    <property type="entry name" value="YQAJ VIRAL RECOMBINASE DOMAIN-CONTAINING PROTEIN"/>
    <property type="match status" value="1"/>
</dbReference>
<dbReference type="InterPro" id="IPR011335">
    <property type="entry name" value="Restrct_endonuc-II-like"/>
</dbReference>
<keyword evidence="3" id="KW-0540">Nuclease</keyword>
<dbReference type="EMBL" id="LR797514">
    <property type="protein sequence ID" value="CAB4222233.1"/>
    <property type="molecule type" value="Genomic_DNA"/>
</dbReference>
<accession>A0A6J5PBU4</accession>
<sequence length="221" mass="24530">MLWATVVKGISVEISSQQRTAEWFQARLGKVTASRVADVVATTKSGYASSRANYMAELVAERLTGKSAERFVSSAMRWGTDTEPAARVAYEIISGAIVKETGLVDHPRIEMSGASPDGLIGTDGLVEIKCPNTSTHIDTLLLQEVPERYYTQIQWQLACTDRKWCDFVSFDPRMPENMQVFVTKVTRDMVAIGKLETEVSIFLGELNDKVNTLISIFGRDK</sequence>
<reference evidence="3" key="1">
    <citation type="submission" date="2020-05" db="EMBL/GenBank/DDBJ databases">
        <authorList>
            <person name="Chiriac C."/>
            <person name="Salcher M."/>
            <person name="Ghai R."/>
            <person name="Kavagutti S V."/>
        </authorList>
    </citation>
    <scope>NUCLEOTIDE SEQUENCE</scope>
</reference>
<evidence type="ECO:0000313" key="7">
    <source>
        <dbReference type="EMBL" id="CAB4211824.1"/>
    </source>
</evidence>
<proteinExistence type="predicted"/>
<keyword evidence="3" id="KW-0378">Hydrolase</keyword>
<evidence type="ECO:0000313" key="2">
    <source>
        <dbReference type="EMBL" id="CAB4145847.1"/>
    </source>
</evidence>
<evidence type="ECO:0000313" key="3">
    <source>
        <dbReference type="EMBL" id="CAB4169340.1"/>
    </source>
</evidence>
<dbReference type="CDD" id="cd22343">
    <property type="entry name" value="PDDEXK_lambda_exonuclease-like"/>
    <property type="match status" value="1"/>
</dbReference>
<dbReference type="EMBL" id="LR797171">
    <property type="protein sequence ID" value="CAB4191573.1"/>
    <property type="molecule type" value="Genomic_DNA"/>
</dbReference>
<feature type="domain" description="YqaJ viral recombinase" evidence="1">
    <location>
        <begin position="22"/>
        <end position="162"/>
    </location>
</feature>
<dbReference type="InterPro" id="IPR051703">
    <property type="entry name" value="NF-kappa-B_Signaling_Reg"/>
</dbReference>
<dbReference type="EMBL" id="LR797376">
    <property type="protein sequence ID" value="CAB4211824.1"/>
    <property type="molecule type" value="Genomic_DNA"/>
</dbReference>
<evidence type="ECO:0000313" key="5">
    <source>
        <dbReference type="EMBL" id="CAB4181292.1"/>
    </source>
</evidence>
<evidence type="ECO:0000313" key="4">
    <source>
        <dbReference type="EMBL" id="CAB4175856.1"/>
    </source>
</evidence>
<dbReference type="EMBL" id="LR796460">
    <property type="protein sequence ID" value="CAB4145847.1"/>
    <property type="molecule type" value="Genomic_DNA"/>
</dbReference>
<evidence type="ECO:0000313" key="6">
    <source>
        <dbReference type="EMBL" id="CAB4191573.1"/>
    </source>
</evidence>
<dbReference type="GO" id="GO:0004519">
    <property type="term" value="F:endonuclease activity"/>
    <property type="evidence" value="ECO:0007669"/>
    <property type="project" value="UniProtKB-KW"/>
</dbReference>
<gene>
    <name evidence="5" type="ORF">UFOVP1072_24</name>
    <name evidence="6" type="ORF">UFOVP1211_48</name>
    <name evidence="7" type="ORF">UFOVP1420_37</name>
    <name evidence="9" type="ORF">UFOVP1518_36</name>
    <name evidence="8" type="ORF">UFOVP1657_30</name>
    <name evidence="2" type="ORF">UFOVP475_49</name>
    <name evidence="3" type="ORF">UFOVP897_11</name>
    <name evidence="4" type="ORF">UFOVP984_49</name>
</gene>
<dbReference type="EMBL" id="LR796926">
    <property type="protein sequence ID" value="CAB4175856.1"/>
    <property type="molecule type" value="Genomic_DNA"/>
</dbReference>